<dbReference type="PROSITE" id="PS50994">
    <property type="entry name" value="INTEGRASE"/>
    <property type="match status" value="1"/>
</dbReference>
<dbReference type="SUPFAM" id="SSF53098">
    <property type="entry name" value="Ribonuclease H-like"/>
    <property type="match status" value="1"/>
</dbReference>
<dbReference type="Proteomes" id="UP000494256">
    <property type="component" value="Unassembled WGS sequence"/>
</dbReference>
<feature type="compositionally biased region" description="Basic and acidic residues" evidence="1">
    <location>
        <begin position="310"/>
        <end position="323"/>
    </location>
</feature>
<dbReference type="InterPro" id="IPR001584">
    <property type="entry name" value="Integrase_cat-core"/>
</dbReference>
<dbReference type="PANTHER" id="PTHR37984">
    <property type="entry name" value="PROTEIN CBG26694"/>
    <property type="match status" value="1"/>
</dbReference>
<accession>A0A8S0Z6D4</accession>
<dbReference type="OrthoDB" id="2015831at2759"/>
<evidence type="ECO:0000259" key="3">
    <source>
        <dbReference type="PROSITE" id="PS50994"/>
    </source>
</evidence>
<dbReference type="Pfam" id="PF04707">
    <property type="entry name" value="PRELI"/>
    <property type="match status" value="1"/>
</dbReference>
<dbReference type="InterPro" id="IPR006797">
    <property type="entry name" value="PRELI/MSF1_dom"/>
</dbReference>
<evidence type="ECO:0000313" key="5">
    <source>
        <dbReference type="Proteomes" id="UP000494256"/>
    </source>
</evidence>
<dbReference type="PROSITE" id="PS50904">
    <property type="entry name" value="PRELI_MSF1"/>
    <property type="match status" value="1"/>
</dbReference>
<dbReference type="InterPro" id="IPR050951">
    <property type="entry name" value="Retrovirus_Pol_polyprotein"/>
</dbReference>
<evidence type="ECO:0000313" key="4">
    <source>
        <dbReference type="EMBL" id="CAB3227347.1"/>
    </source>
</evidence>
<feature type="compositionally biased region" description="Polar residues" evidence="1">
    <location>
        <begin position="348"/>
        <end position="358"/>
    </location>
</feature>
<feature type="domain" description="PRELI/MSF1" evidence="2">
    <location>
        <begin position="3"/>
        <end position="178"/>
    </location>
</feature>
<evidence type="ECO:0000256" key="1">
    <source>
        <dbReference type="SAM" id="MobiDB-lite"/>
    </source>
</evidence>
<dbReference type="AlphaFoldDB" id="A0A8S0Z6D4"/>
<dbReference type="Gene3D" id="3.30.420.10">
    <property type="entry name" value="Ribonuclease H-like superfamily/Ribonuclease H"/>
    <property type="match status" value="1"/>
</dbReference>
<reference evidence="4 5" key="1">
    <citation type="submission" date="2020-04" db="EMBL/GenBank/DDBJ databases">
        <authorList>
            <person name="Wallbank WR R."/>
            <person name="Pardo Diaz C."/>
            <person name="Kozak K."/>
            <person name="Martin S."/>
            <person name="Jiggins C."/>
            <person name="Moest M."/>
            <person name="Warren A I."/>
            <person name="Byers J.R.P. K."/>
            <person name="Montejo-Kovacevich G."/>
            <person name="Yen C E."/>
        </authorList>
    </citation>
    <scope>NUCLEOTIDE SEQUENCE [LARGE SCALE GENOMIC DNA]</scope>
</reference>
<dbReference type="GO" id="GO:0003676">
    <property type="term" value="F:nucleic acid binding"/>
    <property type="evidence" value="ECO:0007669"/>
    <property type="project" value="InterPro"/>
</dbReference>
<name>A0A8S0Z6D4_ARCPL</name>
<dbReference type="EMBL" id="CADEBD010000276">
    <property type="protein sequence ID" value="CAB3227347.1"/>
    <property type="molecule type" value="Genomic_DNA"/>
</dbReference>
<dbReference type="PANTHER" id="PTHR37984:SF7">
    <property type="entry name" value="INTEGRASE CATALYTIC DOMAIN-CONTAINING PROTEIN"/>
    <property type="match status" value="1"/>
</dbReference>
<evidence type="ECO:0000259" key="2">
    <source>
        <dbReference type="PROSITE" id="PS50904"/>
    </source>
</evidence>
<dbReference type="InterPro" id="IPR012337">
    <property type="entry name" value="RNaseH-like_sf"/>
</dbReference>
<dbReference type="InterPro" id="IPR036397">
    <property type="entry name" value="RNaseH_sf"/>
</dbReference>
<protein>
    <submittedName>
        <fullName evidence="4">Uncharacterized protein</fullName>
    </submittedName>
</protein>
<feature type="region of interest" description="Disordered" evidence="1">
    <location>
        <begin position="310"/>
        <end position="358"/>
    </location>
</feature>
<gene>
    <name evidence="4" type="ORF">APLA_LOCUS2975</name>
</gene>
<feature type="compositionally biased region" description="Polar residues" evidence="1">
    <location>
        <begin position="324"/>
        <end position="336"/>
    </location>
</feature>
<comment type="caution">
    <text evidence="4">The sequence shown here is derived from an EMBL/GenBank/DDBJ whole genome shotgun (WGS) entry which is preliminary data.</text>
</comment>
<feature type="domain" description="Integrase catalytic" evidence="3">
    <location>
        <begin position="477"/>
        <end position="585"/>
    </location>
</feature>
<organism evidence="4 5">
    <name type="scientific">Arctia plantaginis</name>
    <name type="common">Wood tiger moth</name>
    <name type="synonym">Phalaena plantaginis</name>
    <dbReference type="NCBI Taxonomy" id="874455"/>
    <lineage>
        <taxon>Eukaryota</taxon>
        <taxon>Metazoa</taxon>
        <taxon>Ecdysozoa</taxon>
        <taxon>Arthropoda</taxon>
        <taxon>Hexapoda</taxon>
        <taxon>Insecta</taxon>
        <taxon>Pterygota</taxon>
        <taxon>Neoptera</taxon>
        <taxon>Endopterygota</taxon>
        <taxon>Lepidoptera</taxon>
        <taxon>Glossata</taxon>
        <taxon>Ditrysia</taxon>
        <taxon>Noctuoidea</taxon>
        <taxon>Erebidae</taxon>
        <taxon>Arctiinae</taxon>
        <taxon>Arctia</taxon>
    </lineage>
</organism>
<dbReference type="GO" id="GO:0015074">
    <property type="term" value="P:DNA integration"/>
    <property type="evidence" value="ECO:0007669"/>
    <property type="project" value="InterPro"/>
</dbReference>
<proteinExistence type="predicted"/>
<sequence length="725" mass="84471">MVQDYVSPVRVHKYPFEMVMAAYERRFPSCPQIPVVIECVIVDDSWSPDDAQRCTTRRCQLNVEAPYLLKKMIGVEYIYFIQTNNLDLRNRVLDIEATNETFASKVQVIEKCKYYPPPPFQFDNSLCNITSGNLSTEWQKWKTAFNIYYEACELSNKNKKTQVNILLHIVGEKCREVAAQFNEQWNTVDELLKKFDDFFIPKKNLAVERHKFFKRDQRELESAEQYVFELNKMAVQCEFKDLRDDLVCSRLICGIRDIALSERLLREPDMRLEKAIEICRLAEMSHMQARNIKENQEYNSQVHAINEEKISEHEINGIQRREQSTQGSRTSKQTKTGRSRYDHPPRQDTVNVSTHTPKQTVQRYQHANRCGYCGRVHRRYECPARGQRCMKCNRINHFARMCRVHSVLEDSTDQAQVCSISASNVLTDTHFVEIQKSTLEDEDMQLLIKTIKRGWPVDKSTLDNKLKPFWECKEEQGIPETVMSDNGPEFSSLAFSDFARNWKFRHVTSSPRYPQSNGQVERSIQTIKQIIRKTAYDQSDFNLALLEYLNTPISKELPSPAELLYSRKLRSIVPCNPILLKPTLHNNTAQKIKSRQQIQKYYYDRGSKNLTPLCVGQKVKVRINNTWQSGIVKNRFGMRSYVVLLNNGTSLRRNRRHLIADSNRNCLSPQNEYSLLYDDINLDTSQSTSVGSGELVLQSADDNCSNAYRTRFGRIVRPPDRWGYS</sequence>